<gene>
    <name evidence="3" type="ORF">CCMP2556_LOCUS43529</name>
</gene>
<feature type="compositionally biased region" description="Low complexity" evidence="2">
    <location>
        <begin position="129"/>
        <end position="164"/>
    </location>
</feature>
<sequence length="362" mass="39262">MSCPTRDYSKEATLAKLEETRAKIAALKARRNSFLQERGTSAVPGAPAIASASGAFVAGNTQAPLAQSALPDVSPRPPSFDSAWRMESKDLHSLHVVPPAEPYVNQTLTLPDTPVPPTQEAGGKEGDTPPLSQGGQPQGQDGPGVGDQLQAQDGGQGVGDNVIDLTKGEGGKDRPTAVAGDGDDGMPLGYSPGSPVPSSVVPSTAHAAESAESENKFDKYYHQIRRYCDPKYKTQVKASKEVLQLYNTDEGRDKLRALLKTHGSFKSVEAEVARWHTELKRVGQHGKWVTKTYLREKENYTAQMADRSFAWAEKRGLLRTNQVHGEQEARLVLEDFFQHTSETGESTNLRAQGTLEARLPFE</sequence>
<feature type="region of interest" description="Disordered" evidence="2">
    <location>
        <begin position="65"/>
        <end position="85"/>
    </location>
</feature>
<evidence type="ECO:0000313" key="3">
    <source>
        <dbReference type="EMBL" id="CAK9090613.1"/>
    </source>
</evidence>
<dbReference type="Proteomes" id="UP001642484">
    <property type="component" value="Unassembled WGS sequence"/>
</dbReference>
<feature type="compositionally biased region" description="Basic and acidic residues" evidence="2">
    <location>
        <begin position="166"/>
        <end position="175"/>
    </location>
</feature>
<proteinExistence type="predicted"/>
<accession>A0ABP0QR57</accession>
<evidence type="ECO:0000313" key="4">
    <source>
        <dbReference type="Proteomes" id="UP001642484"/>
    </source>
</evidence>
<feature type="region of interest" description="Disordered" evidence="2">
    <location>
        <begin position="104"/>
        <end position="201"/>
    </location>
</feature>
<comment type="caution">
    <text evidence="3">The sequence shown here is derived from an EMBL/GenBank/DDBJ whole genome shotgun (WGS) entry which is preliminary data.</text>
</comment>
<reference evidence="3 4" key="1">
    <citation type="submission" date="2024-02" db="EMBL/GenBank/DDBJ databases">
        <authorList>
            <person name="Chen Y."/>
            <person name="Shah S."/>
            <person name="Dougan E. K."/>
            <person name="Thang M."/>
            <person name="Chan C."/>
        </authorList>
    </citation>
    <scope>NUCLEOTIDE SEQUENCE [LARGE SCALE GENOMIC DNA]</scope>
</reference>
<dbReference type="EMBL" id="CAXAMN010024873">
    <property type="protein sequence ID" value="CAK9090613.1"/>
    <property type="molecule type" value="Genomic_DNA"/>
</dbReference>
<keyword evidence="1" id="KW-0175">Coiled coil</keyword>
<feature type="compositionally biased region" description="Low complexity" evidence="2">
    <location>
        <begin position="191"/>
        <end position="201"/>
    </location>
</feature>
<organism evidence="3 4">
    <name type="scientific">Durusdinium trenchii</name>
    <dbReference type="NCBI Taxonomy" id="1381693"/>
    <lineage>
        <taxon>Eukaryota</taxon>
        <taxon>Sar</taxon>
        <taxon>Alveolata</taxon>
        <taxon>Dinophyceae</taxon>
        <taxon>Suessiales</taxon>
        <taxon>Symbiodiniaceae</taxon>
        <taxon>Durusdinium</taxon>
    </lineage>
</organism>
<feature type="coiled-coil region" evidence="1">
    <location>
        <begin position="10"/>
        <end position="37"/>
    </location>
</feature>
<evidence type="ECO:0000256" key="1">
    <source>
        <dbReference type="SAM" id="Coils"/>
    </source>
</evidence>
<evidence type="ECO:0000256" key="2">
    <source>
        <dbReference type="SAM" id="MobiDB-lite"/>
    </source>
</evidence>
<keyword evidence="4" id="KW-1185">Reference proteome</keyword>
<protein>
    <submittedName>
        <fullName evidence="3">Uncharacterized protein</fullName>
    </submittedName>
</protein>
<name>A0ABP0QR57_9DINO</name>